<dbReference type="STRING" id="1278073.MYSTI_03277"/>
<keyword evidence="1" id="KW-0812">Transmembrane</keyword>
<organism evidence="3 4">
    <name type="scientific">Myxococcus stipitatus (strain DSM 14675 / JCM 12634 / Mx s8)</name>
    <dbReference type="NCBI Taxonomy" id="1278073"/>
    <lineage>
        <taxon>Bacteria</taxon>
        <taxon>Pseudomonadati</taxon>
        <taxon>Myxococcota</taxon>
        <taxon>Myxococcia</taxon>
        <taxon>Myxococcales</taxon>
        <taxon>Cystobacterineae</taxon>
        <taxon>Myxococcaceae</taxon>
        <taxon>Myxococcus</taxon>
    </lineage>
</organism>
<keyword evidence="4" id="KW-1185">Reference proteome</keyword>
<feature type="chain" id="PRO_5003983711" description="Lipoprotein" evidence="2">
    <location>
        <begin position="19"/>
        <end position="99"/>
    </location>
</feature>
<evidence type="ECO:0000256" key="2">
    <source>
        <dbReference type="SAM" id="SignalP"/>
    </source>
</evidence>
<protein>
    <recommendedName>
        <fullName evidence="5">Lipoprotein</fullName>
    </recommendedName>
</protein>
<dbReference type="KEGG" id="msd:MYSTI_03277"/>
<gene>
    <name evidence="3" type="ordered locus">MYSTI_03277</name>
</gene>
<dbReference type="EMBL" id="CP004025">
    <property type="protein sequence ID" value="AGC44589.1"/>
    <property type="molecule type" value="Genomic_DNA"/>
</dbReference>
<dbReference type="PATRIC" id="fig|1278073.3.peg.3333"/>
<evidence type="ECO:0000256" key="1">
    <source>
        <dbReference type="SAM" id="Phobius"/>
    </source>
</evidence>
<proteinExistence type="predicted"/>
<accession>L7UDR2</accession>
<evidence type="ECO:0000313" key="4">
    <source>
        <dbReference type="Proteomes" id="UP000011131"/>
    </source>
</evidence>
<dbReference type="Proteomes" id="UP000011131">
    <property type="component" value="Chromosome"/>
</dbReference>
<keyword evidence="2" id="KW-0732">Signal</keyword>
<dbReference type="OrthoDB" id="5385226at2"/>
<reference evidence="3 4" key="1">
    <citation type="journal article" date="2013" name="Genome Announc.">
        <title>Complete genome sequence of Myxococcus stipitatus strain DSM 14675, a fruiting myxobacterium.</title>
        <authorList>
            <person name="Huntley S."/>
            <person name="Kneip S."/>
            <person name="Treuner-Lange A."/>
            <person name="Sogaard-Andersen L."/>
        </authorList>
    </citation>
    <scope>NUCLEOTIDE SEQUENCE [LARGE SCALE GENOMIC DNA]</scope>
    <source>
        <strain evidence="4">DSM 14675 / JCM 12634 / Mx s8</strain>
    </source>
</reference>
<keyword evidence="1" id="KW-1133">Transmembrane helix</keyword>
<dbReference type="RefSeq" id="WP_015348850.1">
    <property type="nucleotide sequence ID" value="NC_020126.1"/>
</dbReference>
<sequence>MRCLALALALVASGPVRAEAEVLDVARATVTLQDGRTVDVGEGCWLSEARCIGTAREVRRLQAENEALRTQAGAVPLVKVLVALGLGVGLGFAAARLVR</sequence>
<evidence type="ECO:0008006" key="5">
    <source>
        <dbReference type="Google" id="ProtNLM"/>
    </source>
</evidence>
<dbReference type="AlphaFoldDB" id="L7UDR2"/>
<feature type="signal peptide" evidence="2">
    <location>
        <begin position="1"/>
        <end position="18"/>
    </location>
</feature>
<keyword evidence="1" id="KW-0472">Membrane</keyword>
<feature type="transmembrane region" description="Helical" evidence="1">
    <location>
        <begin position="77"/>
        <end position="98"/>
    </location>
</feature>
<evidence type="ECO:0000313" key="3">
    <source>
        <dbReference type="EMBL" id="AGC44589.1"/>
    </source>
</evidence>
<name>L7UDR2_MYXSD</name>
<dbReference type="HOGENOM" id="CLU_2317333_0_0_7"/>